<dbReference type="Proteomes" id="UP000317093">
    <property type="component" value="Chromosome"/>
</dbReference>
<evidence type="ECO:0000313" key="2">
    <source>
        <dbReference type="Proteomes" id="UP000317093"/>
    </source>
</evidence>
<dbReference type="KEGG" id="knv:Pan216_12800"/>
<gene>
    <name evidence="1" type="ORF">Pan216_12800</name>
</gene>
<reference evidence="1 2" key="1">
    <citation type="submission" date="2019-02" db="EMBL/GenBank/DDBJ databases">
        <title>Deep-cultivation of Planctomycetes and their phenomic and genomic characterization uncovers novel biology.</title>
        <authorList>
            <person name="Wiegand S."/>
            <person name="Jogler M."/>
            <person name="Boedeker C."/>
            <person name="Pinto D."/>
            <person name="Vollmers J."/>
            <person name="Rivas-Marin E."/>
            <person name="Kohn T."/>
            <person name="Peeters S.H."/>
            <person name="Heuer A."/>
            <person name="Rast P."/>
            <person name="Oberbeckmann S."/>
            <person name="Bunk B."/>
            <person name="Jeske O."/>
            <person name="Meyerdierks A."/>
            <person name="Storesund J.E."/>
            <person name="Kallscheuer N."/>
            <person name="Luecker S."/>
            <person name="Lage O.M."/>
            <person name="Pohl T."/>
            <person name="Merkel B.J."/>
            <person name="Hornburger P."/>
            <person name="Mueller R.-W."/>
            <person name="Bruemmer F."/>
            <person name="Labrenz M."/>
            <person name="Spormann A.M."/>
            <person name="Op den Camp H."/>
            <person name="Overmann J."/>
            <person name="Amann R."/>
            <person name="Jetten M.S.M."/>
            <person name="Mascher T."/>
            <person name="Medema M.H."/>
            <person name="Devos D.P."/>
            <person name="Kaster A.-K."/>
            <person name="Ovreas L."/>
            <person name="Rohde M."/>
            <person name="Galperin M.Y."/>
            <person name="Jogler C."/>
        </authorList>
    </citation>
    <scope>NUCLEOTIDE SEQUENCE [LARGE SCALE GENOMIC DNA]</scope>
    <source>
        <strain evidence="1 2">Pan216</strain>
    </source>
</reference>
<protein>
    <submittedName>
        <fullName evidence="1">Uncharacterized protein</fullName>
    </submittedName>
</protein>
<accession>A0A518B0E4</accession>
<organism evidence="1 2">
    <name type="scientific">Kolteria novifilia</name>
    <dbReference type="NCBI Taxonomy" id="2527975"/>
    <lineage>
        <taxon>Bacteria</taxon>
        <taxon>Pseudomonadati</taxon>
        <taxon>Planctomycetota</taxon>
        <taxon>Planctomycetia</taxon>
        <taxon>Kolteriales</taxon>
        <taxon>Kolteriaceae</taxon>
        <taxon>Kolteria</taxon>
    </lineage>
</organism>
<dbReference type="EMBL" id="CP036279">
    <property type="protein sequence ID" value="QDU60441.1"/>
    <property type="molecule type" value="Genomic_DNA"/>
</dbReference>
<name>A0A518B0E4_9BACT</name>
<dbReference type="AlphaFoldDB" id="A0A518B0E4"/>
<evidence type="ECO:0000313" key="1">
    <source>
        <dbReference type="EMBL" id="QDU60441.1"/>
    </source>
</evidence>
<sequence length="163" mass="18264">MAKNSVPNGKNRINGALRRDEPLEFAEGVPLDFSEEPQSPAGPLCRVISLREYATRRYIAERGSFPGHLCFMLNESRRTIDADHHEYARHVQEDIFSLPDHLDGITFIDEDFLPPQMEAQFIGDRETIAFLKAQRHAYEGARNVILAVVTGEPFAEPTKGGAA</sequence>
<keyword evidence="2" id="KW-1185">Reference proteome</keyword>
<proteinExistence type="predicted"/>